<feature type="non-terminal residue" evidence="5">
    <location>
        <position position="1"/>
    </location>
</feature>
<accession>A0A1A7WIG7</accession>
<dbReference type="AlphaFoldDB" id="A0A1A7WIG7"/>
<keyword evidence="3" id="KW-0964">Secreted</keyword>
<protein>
    <recommendedName>
        <fullName evidence="6">Beta-microseminoprotein</fullName>
    </recommendedName>
</protein>
<comment type="similarity">
    <text evidence="2">Belongs to the beta-microseminoprotein family.</text>
</comment>
<evidence type="ECO:0000256" key="4">
    <source>
        <dbReference type="ARBA" id="ARBA00023157"/>
    </source>
</evidence>
<dbReference type="InterPro" id="IPR008735">
    <property type="entry name" value="PSP94"/>
</dbReference>
<evidence type="ECO:0000256" key="2">
    <source>
        <dbReference type="ARBA" id="ARBA00010352"/>
    </source>
</evidence>
<evidence type="ECO:0000313" key="5">
    <source>
        <dbReference type="EMBL" id="SBP05757.1"/>
    </source>
</evidence>
<dbReference type="EMBL" id="HADW01004357">
    <property type="protein sequence ID" value="SBP05757.1"/>
    <property type="molecule type" value="Transcribed_RNA"/>
</dbReference>
<dbReference type="Gene3D" id="2.60.40.1900">
    <property type="entry name" value="Beta-microseminoprotein (PSP94) domain"/>
    <property type="match status" value="1"/>
</dbReference>
<dbReference type="PANTHER" id="PTHR10500">
    <property type="entry name" value="BETA-MICROSEMINOPROTEIN"/>
    <property type="match status" value="1"/>
</dbReference>
<organism evidence="5">
    <name type="scientific">Iconisemion striatum</name>
    <dbReference type="NCBI Taxonomy" id="60296"/>
    <lineage>
        <taxon>Eukaryota</taxon>
        <taxon>Metazoa</taxon>
        <taxon>Chordata</taxon>
        <taxon>Craniata</taxon>
        <taxon>Vertebrata</taxon>
        <taxon>Euteleostomi</taxon>
        <taxon>Actinopterygii</taxon>
        <taxon>Neopterygii</taxon>
        <taxon>Teleostei</taxon>
        <taxon>Neoteleostei</taxon>
        <taxon>Acanthomorphata</taxon>
        <taxon>Ovalentaria</taxon>
        <taxon>Atherinomorphae</taxon>
        <taxon>Cyprinodontiformes</taxon>
        <taxon>Nothobranchiidae</taxon>
        <taxon>Iconisemion</taxon>
    </lineage>
</organism>
<evidence type="ECO:0008006" key="6">
    <source>
        <dbReference type="Google" id="ProtNLM"/>
    </source>
</evidence>
<feature type="non-terminal residue" evidence="5">
    <location>
        <position position="140"/>
    </location>
</feature>
<dbReference type="GO" id="GO:0005576">
    <property type="term" value="C:extracellular region"/>
    <property type="evidence" value="ECO:0007669"/>
    <property type="project" value="UniProtKB-SubCell"/>
</dbReference>
<evidence type="ECO:0000256" key="3">
    <source>
        <dbReference type="ARBA" id="ARBA00022525"/>
    </source>
</evidence>
<dbReference type="Pfam" id="PF05825">
    <property type="entry name" value="PSP94"/>
    <property type="match status" value="1"/>
</dbReference>
<gene>
    <name evidence="5" type="primary">Nfu_g_1_008951</name>
</gene>
<sequence>HNCIFCKLYFELLDSNVEFSNCWLSNFLNSCPEKKYLAPALLLWVLVSLSNAQCFFKPMPPDDHTHCRDDVDNTMHAIGSKWRNSKCMDCTCSSCCYGYSTPKRFPSDCVSVFDPKACKYVVLKKDNPSELCPVYAAVGK</sequence>
<reference evidence="5" key="2">
    <citation type="submission" date="2016-06" db="EMBL/GenBank/DDBJ databases">
        <title>The genome of a short-lived fish provides insights into sex chromosome evolution and the genetic control of aging.</title>
        <authorList>
            <person name="Reichwald K."/>
            <person name="Felder M."/>
            <person name="Petzold A."/>
            <person name="Koch P."/>
            <person name="Groth M."/>
            <person name="Platzer M."/>
        </authorList>
    </citation>
    <scope>NUCLEOTIDE SEQUENCE</scope>
    <source>
        <tissue evidence="5">Brain</tissue>
    </source>
</reference>
<dbReference type="PANTHER" id="PTHR10500:SF7">
    <property type="entry name" value="BETA-MICROSEMINOPROTEIN"/>
    <property type="match status" value="1"/>
</dbReference>
<reference evidence="5" key="1">
    <citation type="submission" date="2016-05" db="EMBL/GenBank/DDBJ databases">
        <authorList>
            <person name="Lavstsen T."/>
            <person name="Jespersen J.S."/>
        </authorList>
    </citation>
    <scope>NUCLEOTIDE SEQUENCE</scope>
    <source>
        <tissue evidence="5">Brain</tissue>
    </source>
</reference>
<comment type="subcellular location">
    <subcellularLocation>
        <location evidence="1">Secreted</location>
    </subcellularLocation>
</comment>
<proteinExistence type="inferred from homology"/>
<evidence type="ECO:0000256" key="1">
    <source>
        <dbReference type="ARBA" id="ARBA00004613"/>
    </source>
</evidence>
<keyword evidence="4" id="KW-1015">Disulfide bond</keyword>
<name>A0A1A7WIG7_9TELE</name>